<dbReference type="GO" id="GO:0005886">
    <property type="term" value="C:plasma membrane"/>
    <property type="evidence" value="ECO:0007669"/>
    <property type="project" value="TreeGrafter"/>
</dbReference>
<accession>A0A9J9QCN0</accession>
<dbReference type="EMBL" id="CP001392">
    <property type="protein sequence ID" value="ACM33498.1"/>
    <property type="molecule type" value="Genomic_DNA"/>
</dbReference>
<evidence type="ECO:0000313" key="1">
    <source>
        <dbReference type="EMBL" id="ACM33498.1"/>
    </source>
</evidence>
<keyword evidence="2" id="KW-1185">Reference proteome</keyword>
<proteinExistence type="predicted"/>
<sequence length="1235" mass="133451">MLQVIKNNPWIRRFAWLVLCWGGAWLLGWLVVPPLAQSQIERHASEALGRKLTVERVEFLPWTLEATLHGVALASKDGSSEQVRVGRIYIDAELQSLWRGAPVIDALQVDDPVVRVTQLAPGVYDVDDLLALMAAKPQGEKSATEPAHFALFNIALKGGVVEFDDRTVEVVHTLRRVELDVPFLSSFSADREVKVTPRLAFELNGSTFDTSAMATPFMDARQAEVRLHIENFDLAPFGRYLPPSVPVRLKAGRLDADVQLGFEQRETPRLLISGDVQLSGVHATDAQEQPLLQFEEMRAVFKETEPLRRRINIDLLEWRGARAHVRRNEAGEVKLAGLPRADSDEHPAPQTKESAEPWRVHIARVGLRDGFIQWTDASLPRGTAAWEVEDLQVEASSIALPLEQPMQLRASASLRQSAAAGSSESARLAVLGQVSASQAQAALSIKGLPLSIAAPYLAGVLQPRVEGSVDADLGIARHGDVVLAKVAALSVDKLALRCASKEQCVPLQSAGIKDAPADSLAAWSRLEAGNAWIRWPQRAVLVEQISLQRPRLLLSRTRTGEWMFEQWGVSPPGVTGPNADAPKAAGLPWSMGLASLKIDGAAVALRDAVAQSAVALNVFDLQLHARDFAYADGRVTPTSLRLEGRVGAGRTEPGRLRYEGSVAMAPVLTAQGKVRAQHLPLHALEPYVGQQLNVDVLRADGGFDGDVRYVQGNAGATVSVKGDVSLDEVRVRAKAGLDMPEETKAGERSVGARGEDLLRWRSLALRGVAMNLQPDQPVSLDVKETALSDFFARIIVQEDGRINLQDIRKASAAEDAVAASNAAAAAPAAAPSGPQIRFGPVALTNGSVRFTDYFIKPNYSADLSALTGRLSAFSSVSPEAGAAPQMADLELRGRAQGTASLEVTGRINPLVKPLALDIQGRMRDLELPPLSPYSIKYAGHGIEKGKLSMDVAYKILPDGQLIATNKLVLNQLAFGEPVEGASASLPVRLATALLADRNGIIDVDLPISGSLNDPEFRLGAVILKVIGNLIMKAITAPFSLLAGAFSDAGEQGAVLFALGSPELDEKARQQLDKIANELNNRPALKVTVVGWAQPNAEQLAWKRQRLRDMAEAQKRRAAIRAGEPADSIAPLTDEEYPALLKELYRRSDIRKPRNFVGLAKDVPVAEMEALLMHNLTIPDNAMADLALARGVAVRDYLAQQQVPLERLFVGASKLQPGGEGDARWQPKAELSLNAQ</sequence>
<dbReference type="InterPro" id="IPR008023">
    <property type="entry name" value="DUF748"/>
</dbReference>
<evidence type="ECO:0008006" key="3">
    <source>
        <dbReference type="Google" id="ProtNLM"/>
    </source>
</evidence>
<dbReference type="PANTHER" id="PTHR30441:SF8">
    <property type="entry name" value="DUF748 DOMAIN-CONTAINING PROTEIN"/>
    <property type="match status" value="1"/>
</dbReference>
<dbReference type="Proteomes" id="UP000000450">
    <property type="component" value="Chromosome"/>
</dbReference>
<name>A0A9J9QCN0_ACIET</name>
<dbReference type="KEGG" id="dia:Dtpsy_2042"/>
<dbReference type="AlphaFoldDB" id="A0A9J9QCN0"/>
<evidence type="ECO:0000313" key="2">
    <source>
        <dbReference type="Proteomes" id="UP000000450"/>
    </source>
</evidence>
<dbReference type="SUPFAM" id="SSF103088">
    <property type="entry name" value="OmpA-like"/>
    <property type="match status" value="1"/>
</dbReference>
<dbReference type="PANTHER" id="PTHR30441">
    <property type="entry name" value="DUF748 DOMAIN-CONTAINING PROTEIN"/>
    <property type="match status" value="1"/>
</dbReference>
<dbReference type="RefSeq" id="WP_015913530.1">
    <property type="nucleotide sequence ID" value="NC_011992.1"/>
</dbReference>
<dbReference type="InterPro" id="IPR052894">
    <property type="entry name" value="AsmA-related"/>
</dbReference>
<protein>
    <recommendedName>
        <fullName evidence="3">DUF748 domain-containing protein</fullName>
    </recommendedName>
</protein>
<dbReference type="Gene3D" id="3.30.1330.60">
    <property type="entry name" value="OmpA-like domain"/>
    <property type="match status" value="1"/>
</dbReference>
<dbReference type="GO" id="GO:0090313">
    <property type="term" value="P:regulation of protein targeting to membrane"/>
    <property type="evidence" value="ECO:0007669"/>
    <property type="project" value="TreeGrafter"/>
</dbReference>
<gene>
    <name evidence="1" type="ordered locus">Dtpsy_2042</name>
</gene>
<dbReference type="Pfam" id="PF05359">
    <property type="entry name" value="DUF748"/>
    <property type="match status" value="2"/>
</dbReference>
<dbReference type="InterPro" id="IPR036737">
    <property type="entry name" value="OmpA-like_sf"/>
</dbReference>
<organism evidence="1 2">
    <name type="scientific">Acidovorax ebreus (strain TPSY)</name>
    <name type="common">Diaphorobacter sp. (strain TPSY)</name>
    <dbReference type="NCBI Taxonomy" id="535289"/>
    <lineage>
        <taxon>Bacteria</taxon>
        <taxon>Pseudomonadati</taxon>
        <taxon>Pseudomonadota</taxon>
        <taxon>Betaproteobacteria</taxon>
        <taxon>Burkholderiales</taxon>
        <taxon>Comamonadaceae</taxon>
        <taxon>Diaphorobacter</taxon>
    </lineage>
</organism>
<reference evidence="1 2" key="1">
    <citation type="journal article" date="2010" name="J. Bacteriol.">
        <title>Completed genome sequence of the anaerobic iron-oxidizing bacterium Acidovorax ebreus strain TPSY.</title>
        <authorList>
            <person name="Byrne-Bailey K.G."/>
            <person name="Weber K.A."/>
            <person name="Chair A.H."/>
            <person name="Bose S."/>
            <person name="Knox T."/>
            <person name="Spanbauer T.L."/>
            <person name="Chertkov O."/>
            <person name="Coates J.D."/>
        </authorList>
    </citation>
    <scope>NUCLEOTIDE SEQUENCE [LARGE SCALE GENOMIC DNA]</scope>
    <source>
        <strain evidence="1 2">TPSY</strain>
    </source>
</reference>